<dbReference type="Pfam" id="PF04967">
    <property type="entry name" value="HTH_10"/>
    <property type="match status" value="1"/>
</dbReference>
<dbReference type="InterPro" id="IPR007050">
    <property type="entry name" value="HTH_bacterioopsin"/>
</dbReference>
<dbReference type="InterPro" id="IPR036388">
    <property type="entry name" value="WH-like_DNA-bd_sf"/>
</dbReference>
<feature type="domain" description="HTH bat-type" evidence="1">
    <location>
        <begin position="148"/>
        <end position="200"/>
    </location>
</feature>
<dbReference type="InterPro" id="IPR013324">
    <property type="entry name" value="RNA_pol_sigma_r3/r4-like"/>
</dbReference>
<dbReference type="PANTHER" id="PTHR34236:SF1">
    <property type="entry name" value="DIMETHYL SULFOXIDE REDUCTASE TRANSCRIPTIONAL ACTIVATOR"/>
    <property type="match status" value="1"/>
</dbReference>
<dbReference type="SUPFAM" id="SSF88659">
    <property type="entry name" value="Sigma3 and sigma4 domains of RNA polymerase sigma factors"/>
    <property type="match status" value="1"/>
</dbReference>
<reference evidence="2" key="1">
    <citation type="submission" date="2021-05" db="EMBL/GenBank/DDBJ databases">
        <title>Genomic insights into ecological role and evolution of a novel Thermoplasmata order Candidatus Sysuiplasmatales.</title>
        <authorList>
            <person name="Yuan Y."/>
        </authorList>
    </citation>
    <scope>NUCLEOTIDE SEQUENCE</scope>
    <source>
        <strain evidence="2">TUT19-bin139</strain>
    </source>
</reference>
<evidence type="ECO:0000313" key="2">
    <source>
        <dbReference type="EMBL" id="MBX8644973.1"/>
    </source>
</evidence>
<evidence type="ECO:0000313" key="3">
    <source>
        <dbReference type="Proteomes" id="UP000750197"/>
    </source>
</evidence>
<comment type="caution">
    <text evidence="2">The sequence shown here is derived from an EMBL/GenBank/DDBJ whole genome shotgun (WGS) entry which is preliminary data.</text>
</comment>
<proteinExistence type="predicted"/>
<name>A0A8J7YQI9_9ARCH</name>
<dbReference type="PANTHER" id="PTHR34236">
    <property type="entry name" value="DIMETHYL SULFOXIDE REDUCTASE TRANSCRIPTIONAL ACTIVATOR"/>
    <property type="match status" value="1"/>
</dbReference>
<dbReference type="Proteomes" id="UP000750197">
    <property type="component" value="Unassembled WGS sequence"/>
</dbReference>
<evidence type="ECO:0000259" key="1">
    <source>
        <dbReference type="Pfam" id="PF04967"/>
    </source>
</evidence>
<organism evidence="2 3">
    <name type="scientific">Candidatus Sysuiplasma superficiale</name>
    <dbReference type="NCBI Taxonomy" id="2823368"/>
    <lineage>
        <taxon>Archaea</taxon>
        <taxon>Methanobacteriati</taxon>
        <taxon>Thermoplasmatota</taxon>
        <taxon>Thermoplasmata</taxon>
        <taxon>Candidatus Sysuiplasmatales</taxon>
        <taxon>Candidatus Sysuiplasmataceae</taxon>
        <taxon>Candidatus Sysuiplasma</taxon>
    </lineage>
</organism>
<dbReference type="EMBL" id="JAHEAC010000137">
    <property type="protein sequence ID" value="MBX8644973.1"/>
    <property type="molecule type" value="Genomic_DNA"/>
</dbReference>
<dbReference type="AlphaFoldDB" id="A0A8J7YQI9"/>
<sequence>MARKNRDLIEADLFAERPTCPILKPLNETGMEFRIDRLNAGRDLTNHLVHFERLDNESYSNMKKCSSDAIRVNNRTCWLMTRSCEICHLIASESAISINVKPGITGGLRYRLIFPNRASLTRFNTELSETGLKFRISELGDAHEQLDLTSRQKQVIAMAYHKGYFDVERNISMTELAETLGVSVRTVQEILRRGTRKIIERYISEEA</sequence>
<protein>
    <submittedName>
        <fullName evidence="2">Helix-turn-helix domain-containing protein</fullName>
    </submittedName>
</protein>
<accession>A0A8J7YQI9</accession>
<gene>
    <name evidence="2" type="ORF">KIY12_09700</name>
</gene>
<dbReference type="Gene3D" id="1.10.10.10">
    <property type="entry name" value="Winged helix-like DNA-binding domain superfamily/Winged helix DNA-binding domain"/>
    <property type="match status" value="1"/>
</dbReference>